<evidence type="ECO:0000313" key="2">
    <source>
        <dbReference type="Proteomes" id="UP000283895"/>
    </source>
</evidence>
<dbReference type="AlphaFoldDB" id="A0A423V7V4"/>
<keyword evidence="2" id="KW-1185">Reference proteome</keyword>
<protein>
    <recommendedName>
        <fullName evidence="3">Velvet domain-containing protein</fullName>
    </recommendedName>
</protein>
<evidence type="ECO:0000313" key="1">
    <source>
        <dbReference type="EMBL" id="ROV86892.1"/>
    </source>
</evidence>
<gene>
    <name evidence="1" type="ORF">VMCG_10865</name>
</gene>
<evidence type="ECO:0008006" key="3">
    <source>
        <dbReference type="Google" id="ProtNLM"/>
    </source>
</evidence>
<organism evidence="1 2">
    <name type="scientific">Cytospora schulzeri</name>
    <dbReference type="NCBI Taxonomy" id="448051"/>
    <lineage>
        <taxon>Eukaryota</taxon>
        <taxon>Fungi</taxon>
        <taxon>Dikarya</taxon>
        <taxon>Ascomycota</taxon>
        <taxon>Pezizomycotina</taxon>
        <taxon>Sordariomycetes</taxon>
        <taxon>Sordariomycetidae</taxon>
        <taxon>Diaporthales</taxon>
        <taxon>Cytosporaceae</taxon>
        <taxon>Cytospora</taxon>
    </lineage>
</organism>
<proteinExistence type="predicted"/>
<dbReference type="EMBL" id="LKEA01000119">
    <property type="protein sequence ID" value="ROV86892.1"/>
    <property type="molecule type" value="Genomic_DNA"/>
</dbReference>
<name>A0A423V7V4_9PEZI</name>
<sequence>MSSSTQTMSRQVTVDIVVQPPSIIGLTRRLIPPVVARTSDPQLISDVINNSKQVYATSMLTSTNGEDYTSALNGNWNVTAQLIANSGGSRGGSSSRHSRSQWLYFVFDPVRIGVQGTYTFTVVISALSLTEGSSVVVGGKTTRPVTVVNQAAPPERPSSSERQVLRQLEAAGLYRP</sequence>
<reference evidence="1 2" key="1">
    <citation type="submission" date="2015-09" db="EMBL/GenBank/DDBJ databases">
        <title>Host preference determinants of Valsa canker pathogens revealed by comparative genomics.</title>
        <authorList>
            <person name="Yin Z."/>
            <person name="Huang L."/>
        </authorList>
    </citation>
    <scope>NUCLEOTIDE SEQUENCE [LARGE SCALE GENOMIC DNA]</scope>
    <source>
        <strain evidence="1 2">03-1</strain>
    </source>
</reference>
<dbReference type="Proteomes" id="UP000283895">
    <property type="component" value="Unassembled WGS sequence"/>
</dbReference>
<accession>A0A423V7V4</accession>
<comment type="caution">
    <text evidence="1">The sequence shown here is derived from an EMBL/GenBank/DDBJ whole genome shotgun (WGS) entry which is preliminary data.</text>
</comment>
<dbReference type="OrthoDB" id="5399926at2759"/>